<evidence type="ECO:0000313" key="10">
    <source>
        <dbReference type="EMBL" id="GAA2632621.1"/>
    </source>
</evidence>
<keyword evidence="5 8" id="KW-1133">Transmembrane helix</keyword>
<dbReference type="Pfam" id="PF07681">
    <property type="entry name" value="DoxX"/>
    <property type="match status" value="1"/>
</dbReference>
<feature type="transmembrane region" description="Helical" evidence="8">
    <location>
        <begin position="112"/>
        <end position="134"/>
    </location>
</feature>
<feature type="transmembrane region" description="Helical" evidence="8">
    <location>
        <begin position="154"/>
        <end position="175"/>
    </location>
</feature>
<sequence>MHTPHVTLHGLSGSTPASAGSSTLSVPSDPPASTDPTTPHAAQASRSSQHGYDAGLLALRLVLGLTMAAHGTQKLFGWFGGHGLDGTAQGFTAMGYPAGRAMATVAGLTETLGGLGLAVGLLTPLAGAAVLGTMVNAFTATWDGGFFAPEGVEYAVVLAAGAACLTLTGPGRYAADRLLPVLRDHRLAHGLAALVLALVTACAVLLTRA</sequence>
<dbReference type="InterPro" id="IPR032808">
    <property type="entry name" value="DoxX"/>
</dbReference>
<feature type="region of interest" description="Disordered" evidence="7">
    <location>
        <begin position="1"/>
        <end position="47"/>
    </location>
</feature>
<evidence type="ECO:0000256" key="5">
    <source>
        <dbReference type="ARBA" id="ARBA00022989"/>
    </source>
</evidence>
<evidence type="ECO:0000256" key="9">
    <source>
        <dbReference type="SAM" id="SignalP"/>
    </source>
</evidence>
<evidence type="ECO:0000256" key="7">
    <source>
        <dbReference type="SAM" id="MobiDB-lite"/>
    </source>
</evidence>
<evidence type="ECO:0000256" key="3">
    <source>
        <dbReference type="ARBA" id="ARBA00022475"/>
    </source>
</evidence>
<keyword evidence="9" id="KW-0732">Signal</keyword>
<keyword evidence="4 8" id="KW-0812">Transmembrane</keyword>
<evidence type="ECO:0008006" key="12">
    <source>
        <dbReference type="Google" id="ProtNLM"/>
    </source>
</evidence>
<feature type="chain" id="PRO_5046373040" description="DoxX family protein" evidence="9">
    <location>
        <begin position="20"/>
        <end position="209"/>
    </location>
</feature>
<protein>
    <recommendedName>
        <fullName evidence="12">DoxX family protein</fullName>
    </recommendedName>
</protein>
<evidence type="ECO:0000256" key="4">
    <source>
        <dbReference type="ARBA" id="ARBA00022692"/>
    </source>
</evidence>
<feature type="signal peptide" evidence="9">
    <location>
        <begin position="1"/>
        <end position="19"/>
    </location>
</feature>
<feature type="compositionally biased region" description="Low complexity" evidence="7">
    <location>
        <begin position="11"/>
        <end position="42"/>
    </location>
</feature>
<keyword evidence="6 8" id="KW-0472">Membrane</keyword>
<dbReference type="PANTHER" id="PTHR33452">
    <property type="entry name" value="OXIDOREDUCTASE CATD-RELATED"/>
    <property type="match status" value="1"/>
</dbReference>
<dbReference type="InterPro" id="IPR051907">
    <property type="entry name" value="DoxX-like_oxidoreductase"/>
</dbReference>
<keyword evidence="3" id="KW-1003">Cell membrane</keyword>
<dbReference type="PANTHER" id="PTHR33452:SF1">
    <property type="entry name" value="INNER MEMBRANE PROTEIN YPHA-RELATED"/>
    <property type="match status" value="1"/>
</dbReference>
<reference evidence="10 11" key="1">
    <citation type="journal article" date="2019" name="Int. J. Syst. Evol. Microbiol.">
        <title>The Global Catalogue of Microorganisms (GCM) 10K type strain sequencing project: providing services to taxonomists for standard genome sequencing and annotation.</title>
        <authorList>
            <consortium name="The Broad Institute Genomics Platform"/>
            <consortium name="The Broad Institute Genome Sequencing Center for Infectious Disease"/>
            <person name="Wu L."/>
            <person name="Ma J."/>
        </authorList>
    </citation>
    <scope>NUCLEOTIDE SEQUENCE [LARGE SCALE GENOMIC DNA]</scope>
    <source>
        <strain evidence="10 11">JCM 16373</strain>
    </source>
</reference>
<dbReference type="RefSeq" id="WP_344569686.1">
    <property type="nucleotide sequence ID" value="NZ_BAAARJ010000021.1"/>
</dbReference>
<comment type="subcellular location">
    <subcellularLocation>
        <location evidence="1">Cell membrane</location>
        <topology evidence="1">Multi-pass membrane protein</topology>
    </subcellularLocation>
</comment>
<name>A0ABN3QQM5_9ACTN</name>
<organism evidence="10 11">
    <name type="scientific">Streptomyces axinellae</name>
    <dbReference type="NCBI Taxonomy" id="552788"/>
    <lineage>
        <taxon>Bacteria</taxon>
        <taxon>Bacillati</taxon>
        <taxon>Actinomycetota</taxon>
        <taxon>Actinomycetes</taxon>
        <taxon>Kitasatosporales</taxon>
        <taxon>Streptomycetaceae</taxon>
        <taxon>Streptomyces</taxon>
    </lineage>
</organism>
<dbReference type="EMBL" id="BAAARJ010000021">
    <property type="protein sequence ID" value="GAA2632621.1"/>
    <property type="molecule type" value="Genomic_DNA"/>
</dbReference>
<comment type="caution">
    <text evidence="10">The sequence shown here is derived from an EMBL/GenBank/DDBJ whole genome shotgun (WGS) entry which is preliminary data.</text>
</comment>
<dbReference type="Proteomes" id="UP001501447">
    <property type="component" value="Unassembled WGS sequence"/>
</dbReference>
<keyword evidence="11" id="KW-1185">Reference proteome</keyword>
<gene>
    <name evidence="10" type="ORF">GCM10009863_55820</name>
</gene>
<evidence type="ECO:0000256" key="1">
    <source>
        <dbReference type="ARBA" id="ARBA00004651"/>
    </source>
</evidence>
<evidence type="ECO:0000256" key="2">
    <source>
        <dbReference type="ARBA" id="ARBA00006679"/>
    </source>
</evidence>
<evidence type="ECO:0000256" key="8">
    <source>
        <dbReference type="SAM" id="Phobius"/>
    </source>
</evidence>
<evidence type="ECO:0000313" key="11">
    <source>
        <dbReference type="Proteomes" id="UP001501447"/>
    </source>
</evidence>
<feature type="transmembrane region" description="Helical" evidence="8">
    <location>
        <begin position="187"/>
        <end position="206"/>
    </location>
</feature>
<accession>A0ABN3QQM5</accession>
<proteinExistence type="inferred from homology"/>
<evidence type="ECO:0000256" key="6">
    <source>
        <dbReference type="ARBA" id="ARBA00023136"/>
    </source>
</evidence>
<comment type="similarity">
    <text evidence="2">Belongs to the DoxX family.</text>
</comment>